<dbReference type="InterPro" id="IPR026834">
    <property type="entry name" value="LHH"/>
</dbReference>
<feature type="domain" description="LHH" evidence="1">
    <location>
        <begin position="100"/>
        <end position="176"/>
    </location>
</feature>
<accession>A0A6S6U983</accession>
<sequence>MSNSTMVTQIFKEGIKELIFSEKDNSLTASDKELSNYVDLMENRVNEDSEYSTEVNEYIKNSNELNVYQNANLIEENINNRIILKSSELDPTLQDEKNRTNIERMEQGLAPIDEYGESYHLHHIGQKMDSPLAELQGGEHKIYYSTLHDTYQKESLIDRNVFNKERTDHWKSRAEELKNI</sequence>
<gene>
    <name evidence="2" type="ORF">HELGO_WM24107</name>
</gene>
<protein>
    <recommendedName>
        <fullName evidence="1">LHH domain-containing protein</fullName>
    </recommendedName>
</protein>
<dbReference type="EMBL" id="CACVAR010000365">
    <property type="protein sequence ID" value="CAA6824156.1"/>
    <property type="molecule type" value="Genomic_DNA"/>
</dbReference>
<organism evidence="2">
    <name type="scientific">uncultured Sulfurovum sp</name>
    <dbReference type="NCBI Taxonomy" id="269237"/>
    <lineage>
        <taxon>Bacteria</taxon>
        <taxon>Pseudomonadati</taxon>
        <taxon>Campylobacterota</taxon>
        <taxon>Epsilonproteobacteria</taxon>
        <taxon>Campylobacterales</taxon>
        <taxon>Sulfurovaceae</taxon>
        <taxon>Sulfurovum</taxon>
        <taxon>environmental samples</taxon>
    </lineage>
</organism>
<name>A0A6S6U983_9BACT</name>
<reference evidence="2" key="1">
    <citation type="submission" date="2020-01" db="EMBL/GenBank/DDBJ databases">
        <authorList>
            <person name="Meier V. D."/>
            <person name="Meier V D."/>
        </authorList>
    </citation>
    <scope>NUCLEOTIDE SEQUENCE</scope>
    <source>
        <strain evidence="2">HLG_WM_MAG_03</strain>
    </source>
</reference>
<dbReference type="Pfam" id="PF14411">
    <property type="entry name" value="LHH"/>
    <property type="match status" value="1"/>
</dbReference>
<evidence type="ECO:0000313" key="2">
    <source>
        <dbReference type="EMBL" id="CAA6824156.1"/>
    </source>
</evidence>
<evidence type="ECO:0000259" key="1">
    <source>
        <dbReference type="Pfam" id="PF14411"/>
    </source>
</evidence>
<dbReference type="AlphaFoldDB" id="A0A6S6U983"/>
<proteinExistence type="predicted"/>